<gene>
    <name evidence="2" type="ORF">FE840_015130</name>
</gene>
<name>A0ABX6QSA1_9HYPH</name>
<evidence type="ECO:0000256" key="1">
    <source>
        <dbReference type="SAM" id="SignalP"/>
    </source>
</evidence>
<evidence type="ECO:0000313" key="3">
    <source>
        <dbReference type="Proteomes" id="UP000308530"/>
    </source>
</evidence>
<reference evidence="2 3" key="1">
    <citation type="submission" date="2020-06" db="EMBL/GenBank/DDBJ databases">
        <title>Genome sequence of Rhizobium sp strain ADMK78.</title>
        <authorList>
            <person name="Rahi P."/>
        </authorList>
    </citation>
    <scope>NUCLEOTIDE SEQUENCE [LARGE SCALE GENOMIC DNA]</scope>
    <source>
        <strain evidence="2 3">ADMK78</strain>
    </source>
</reference>
<feature type="chain" id="PRO_5047230955" evidence="1">
    <location>
        <begin position="18"/>
        <end position="83"/>
    </location>
</feature>
<keyword evidence="1" id="KW-0732">Signal</keyword>
<proteinExistence type="predicted"/>
<dbReference type="Proteomes" id="UP000308530">
    <property type="component" value="Chromosome"/>
</dbReference>
<keyword evidence="3" id="KW-1185">Reference proteome</keyword>
<evidence type="ECO:0000313" key="2">
    <source>
        <dbReference type="EMBL" id="QLF71433.1"/>
    </source>
</evidence>
<protein>
    <submittedName>
        <fullName evidence="2">Uncharacterized protein</fullName>
    </submittedName>
</protein>
<organism evidence="2 3">
    <name type="scientific">Peteryoungia desertarenae</name>
    <dbReference type="NCBI Taxonomy" id="1813451"/>
    <lineage>
        <taxon>Bacteria</taxon>
        <taxon>Pseudomonadati</taxon>
        <taxon>Pseudomonadota</taxon>
        <taxon>Alphaproteobacteria</taxon>
        <taxon>Hyphomicrobiales</taxon>
        <taxon>Rhizobiaceae</taxon>
        <taxon>Peteryoungia</taxon>
    </lineage>
</organism>
<sequence length="83" mass="8318">MLSFGTLVLVVASAHSASVTNSGASAIVLVIVEDGNRTEVSLDAGSSESICPTGCFVTLPNGDRLGLQGGESVDIKDGIAIIN</sequence>
<dbReference type="EMBL" id="CP058350">
    <property type="protein sequence ID" value="QLF71433.1"/>
    <property type="molecule type" value="Genomic_DNA"/>
</dbReference>
<feature type="signal peptide" evidence="1">
    <location>
        <begin position="1"/>
        <end position="17"/>
    </location>
</feature>
<accession>A0ABX6QSA1</accession>